<dbReference type="InterPro" id="IPR015942">
    <property type="entry name" value="Asp/Glu/hydantoin_racemase"/>
</dbReference>
<accession>F8P585</accession>
<dbReference type="Proteomes" id="UP000008064">
    <property type="component" value="Unassembled WGS sequence"/>
</dbReference>
<gene>
    <name evidence="2" type="ORF">SERLADRAFT_357555</name>
</gene>
<protein>
    <recommendedName>
        <fullName evidence="3">Asp/Glu/hydantoin racemase</fullName>
    </recommendedName>
</protein>
<dbReference type="EMBL" id="GL945438">
    <property type="protein sequence ID" value="EGO21772.1"/>
    <property type="molecule type" value="Genomic_DNA"/>
</dbReference>
<comment type="similarity">
    <text evidence="1">Belongs to the HyuE racemase family.</text>
</comment>
<dbReference type="InterPro" id="IPR052186">
    <property type="entry name" value="Hydantoin_racemase-like"/>
</dbReference>
<evidence type="ECO:0000256" key="1">
    <source>
        <dbReference type="ARBA" id="ARBA00038414"/>
    </source>
</evidence>
<name>F8P585_SERL9</name>
<dbReference type="Pfam" id="PF01177">
    <property type="entry name" value="Asp_Glu_race"/>
    <property type="match status" value="1"/>
</dbReference>
<dbReference type="RefSeq" id="XP_007321558.1">
    <property type="nucleotide sequence ID" value="XM_007321496.1"/>
</dbReference>
<dbReference type="PANTHER" id="PTHR28047">
    <property type="entry name" value="PROTEIN DCG1"/>
    <property type="match status" value="1"/>
</dbReference>
<dbReference type="KEGG" id="sla:SERLADRAFT_357555"/>
<dbReference type="AlphaFoldDB" id="F8P585"/>
<dbReference type="GeneID" id="18809573"/>
<dbReference type="Gene3D" id="3.40.50.12500">
    <property type="match status" value="1"/>
</dbReference>
<dbReference type="HOGENOM" id="CLU_053002_1_1_1"/>
<evidence type="ECO:0000313" key="2">
    <source>
        <dbReference type="EMBL" id="EGO21772.1"/>
    </source>
</evidence>
<dbReference type="OrthoDB" id="412018at2759"/>
<sequence length="246" mass="26594">MAKISVLIVNPNTTEYMTNQLKPIVSSLEYSDTAFTFFTSPSGPPSINDNETALKSAEHSLPHLKRLIDTHDGFLVACYSVHPLVKLLKERTRKPVVGIFEASITTCLQLIGSNGTFGIVSTGYIWEKLLREGVYDMLGVPRDDTAARCSRFAGVQTTGLDAIELHETPAEKVQLRIADATKRLIRSNNQLEAICLGCAAMAGLQDMIRQACIDELGGIEGSNIMIIDGVKAGVGILVGLVKGQFA</sequence>
<proteinExistence type="inferred from homology"/>
<evidence type="ECO:0008006" key="3">
    <source>
        <dbReference type="Google" id="ProtNLM"/>
    </source>
</evidence>
<dbReference type="GO" id="GO:0047661">
    <property type="term" value="F:amino-acid racemase activity"/>
    <property type="evidence" value="ECO:0007669"/>
    <property type="project" value="InterPro"/>
</dbReference>
<organism>
    <name type="scientific">Serpula lacrymans var. lacrymans (strain S7.9)</name>
    <name type="common">Dry rot fungus</name>
    <dbReference type="NCBI Taxonomy" id="578457"/>
    <lineage>
        <taxon>Eukaryota</taxon>
        <taxon>Fungi</taxon>
        <taxon>Dikarya</taxon>
        <taxon>Basidiomycota</taxon>
        <taxon>Agaricomycotina</taxon>
        <taxon>Agaricomycetes</taxon>
        <taxon>Agaricomycetidae</taxon>
        <taxon>Boletales</taxon>
        <taxon>Coniophorineae</taxon>
        <taxon>Serpulaceae</taxon>
        <taxon>Serpula</taxon>
    </lineage>
</organism>
<reference evidence="2" key="1">
    <citation type="submission" date="2011-04" db="EMBL/GenBank/DDBJ databases">
        <title>Evolution of plant cell wall degrading machinery underlies the functional diversity of forest fungi.</title>
        <authorList>
            <consortium name="US DOE Joint Genome Institute (JGI-PGF)"/>
            <person name="Eastwood D.C."/>
            <person name="Floudas D."/>
            <person name="Binder M."/>
            <person name="Majcherczyk A."/>
            <person name="Schneider P."/>
            <person name="Aerts A."/>
            <person name="Asiegbu F.O."/>
            <person name="Baker S.E."/>
            <person name="Barry K."/>
            <person name="Bendiksby M."/>
            <person name="Blumentritt M."/>
            <person name="Coutinho P.M."/>
            <person name="Cullen D."/>
            <person name="Cullen D."/>
            <person name="Gathman A."/>
            <person name="Goodell B."/>
            <person name="Henrissat B."/>
            <person name="Ihrmark K."/>
            <person name="Kauserud H."/>
            <person name="Kohler A."/>
            <person name="LaButti K."/>
            <person name="Lapidus A."/>
            <person name="Lavin J.L."/>
            <person name="Lee Y.-H."/>
            <person name="Lindquist E."/>
            <person name="Lilly W."/>
            <person name="Lucas S."/>
            <person name="Morin E."/>
            <person name="Murat C."/>
            <person name="Oguiza J.A."/>
            <person name="Park J."/>
            <person name="Pisabarro A.G."/>
            <person name="Riley R."/>
            <person name="Rosling A."/>
            <person name="Salamov A."/>
            <person name="Schmidt O."/>
            <person name="Schmutz J."/>
            <person name="Skrede I."/>
            <person name="Stenlid J."/>
            <person name="Wiebenga A."/>
            <person name="Xie X."/>
            <person name="Kues U."/>
            <person name="Hibbett D.S."/>
            <person name="Hoffmeister D."/>
            <person name="Hogberg N."/>
            <person name="Martin F."/>
            <person name="Grigoriev I.V."/>
            <person name="Watkinson S.C."/>
        </authorList>
    </citation>
    <scope>NUCLEOTIDE SEQUENCE</scope>
    <source>
        <strain evidence="2">S7.9</strain>
    </source>
</reference>
<dbReference type="InterPro" id="IPR053714">
    <property type="entry name" value="Iso_Racemase_Enz_sf"/>
</dbReference>
<dbReference type="PANTHER" id="PTHR28047:SF5">
    <property type="entry name" value="PROTEIN DCG1"/>
    <property type="match status" value="1"/>
</dbReference>